<keyword evidence="3" id="KW-1185">Reference proteome</keyword>
<name>A0ABD1BLJ4_CARAN</name>
<evidence type="ECO:0000313" key="2">
    <source>
        <dbReference type="EMBL" id="KAL1218018.1"/>
    </source>
</evidence>
<gene>
    <name evidence="2" type="ORF">V5N11_012217</name>
</gene>
<sequence>MVKTDTEKEIKSLNDKLDKLLQIQLKTIHFVDEEQLYQIQDGETEQIAEASYIKNQGNYTKGFFSYNNNPNLSYRNPNVANPHDQVYPQQQNKQFNSFGQNQGFAPKTTSTRLLPTTSACS</sequence>
<comment type="caution">
    <text evidence="2">The sequence shown here is derived from an EMBL/GenBank/DDBJ whole genome shotgun (WGS) entry which is preliminary data.</text>
</comment>
<dbReference type="Proteomes" id="UP001558713">
    <property type="component" value="Unassembled WGS sequence"/>
</dbReference>
<dbReference type="EMBL" id="JBANAX010000231">
    <property type="protein sequence ID" value="KAL1218018.1"/>
    <property type="molecule type" value="Genomic_DNA"/>
</dbReference>
<proteinExistence type="predicted"/>
<feature type="region of interest" description="Disordered" evidence="1">
    <location>
        <begin position="96"/>
        <end position="121"/>
    </location>
</feature>
<protein>
    <submittedName>
        <fullName evidence="2">Uncharacterized protein</fullName>
    </submittedName>
</protein>
<organism evidence="2 3">
    <name type="scientific">Cardamine amara subsp. amara</name>
    <dbReference type="NCBI Taxonomy" id="228776"/>
    <lineage>
        <taxon>Eukaryota</taxon>
        <taxon>Viridiplantae</taxon>
        <taxon>Streptophyta</taxon>
        <taxon>Embryophyta</taxon>
        <taxon>Tracheophyta</taxon>
        <taxon>Spermatophyta</taxon>
        <taxon>Magnoliopsida</taxon>
        <taxon>eudicotyledons</taxon>
        <taxon>Gunneridae</taxon>
        <taxon>Pentapetalae</taxon>
        <taxon>rosids</taxon>
        <taxon>malvids</taxon>
        <taxon>Brassicales</taxon>
        <taxon>Brassicaceae</taxon>
        <taxon>Cardamineae</taxon>
        <taxon>Cardamine</taxon>
    </lineage>
</organism>
<accession>A0ABD1BLJ4</accession>
<evidence type="ECO:0000313" key="3">
    <source>
        <dbReference type="Proteomes" id="UP001558713"/>
    </source>
</evidence>
<evidence type="ECO:0000256" key="1">
    <source>
        <dbReference type="SAM" id="MobiDB-lite"/>
    </source>
</evidence>
<reference evidence="2 3" key="1">
    <citation type="submission" date="2024-04" db="EMBL/GenBank/DDBJ databases">
        <title>Genome assembly C_amara_ONT_v2.</title>
        <authorList>
            <person name="Yant L."/>
            <person name="Moore C."/>
            <person name="Slenker M."/>
        </authorList>
    </citation>
    <scope>NUCLEOTIDE SEQUENCE [LARGE SCALE GENOMIC DNA]</scope>
    <source>
        <tissue evidence="2">Leaf</tissue>
    </source>
</reference>
<dbReference type="AlphaFoldDB" id="A0ABD1BLJ4"/>